<feature type="compositionally biased region" description="Basic and acidic residues" evidence="1">
    <location>
        <begin position="21"/>
        <end position="31"/>
    </location>
</feature>
<evidence type="ECO:0000313" key="2">
    <source>
        <dbReference type="EMBL" id="RLV49879.1"/>
    </source>
</evidence>
<feature type="compositionally biased region" description="Basic residues" evidence="1">
    <location>
        <begin position="44"/>
        <end position="54"/>
    </location>
</feature>
<dbReference type="EMBL" id="RDBE01000006">
    <property type="protein sequence ID" value="RLV49879.1"/>
    <property type="molecule type" value="Genomic_DNA"/>
</dbReference>
<feature type="compositionally biased region" description="Basic residues" evidence="1">
    <location>
        <begin position="70"/>
        <end position="98"/>
    </location>
</feature>
<sequence>MRRRPAPHPRHADGDVGPSRRPADPAHERSALRAGTADDQPPRHVLRAHLRALPHRPDAGLGPRTGAAPRGRHDRSPRRHGAGPRRGRRRGRPVAGRR</sequence>
<feature type="region of interest" description="Disordered" evidence="1">
    <location>
        <begin position="1"/>
        <end position="98"/>
    </location>
</feature>
<keyword evidence="3" id="KW-1185">Reference proteome</keyword>
<evidence type="ECO:0000313" key="3">
    <source>
        <dbReference type="Proteomes" id="UP000281708"/>
    </source>
</evidence>
<gene>
    <name evidence="2" type="ORF">D9V37_08305</name>
</gene>
<reference evidence="2 3" key="1">
    <citation type="submission" date="2018-10" db="EMBL/GenBank/DDBJ databases">
        <title>Marmoricola sp. 4Q3S-7 whole genome shotgun sequence.</title>
        <authorList>
            <person name="Li F."/>
        </authorList>
    </citation>
    <scope>NUCLEOTIDE SEQUENCE [LARGE SCALE GENOMIC DNA]</scope>
    <source>
        <strain evidence="2 3">4Q3S-7</strain>
    </source>
</reference>
<evidence type="ECO:0000256" key="1">
    <source>
        <dbReference type="SAM" id="MobiDB-lite"/>
    </source>
</evidence>
<accession>A0A3L8P5G6</accession>
<comment type="caution">
    <text evidence="2">The sequence shown here is derived from an EMBL/GenBank/DDBJ whole genome shotgun (WGS) entry which is preliminary data.</text>
</comment>
<protein>
    <submittedName>
        <fullName evidence="2">Uncharacterized protein</fullName>
    </submittedName>
</protein>
<dbReference type="AlphaFoldDB" id="A0A3L8P5G6"/>
<name>A0A3L8P5G6_9ACTN</name>
<proteinExistence type="predicted"/>
<dbReference type="Proteomes" id="UP000281708">
    <property type="component" value="Unassembled WGS sequence"/>
</dbReference>
<organism evidence="2 3">
    <name type="scientific">Nocardioides mangrovicus</name>
    <dbReference type="NCBI Taxonomy" id="2478913"/>
    <lineage>
        <taxon>Bacteria</taxon>
        <taxon>Bacillati</taxon>
        <taxon>Actinomycetota</taxon>
        <taxon>Actinomycetes</taxon>
        <taxon>Propionibacteriales</taxon>
        <taxon>Nocardioidaceae</taxon>
        <taxon>Nocardioides</taxon>
    </lineage>
</organism>